<keyword evidence="1" id="KW-0539">Nucleus</keyword>
<dbReference type="PROSITE" id="PS00463">
    <property type="entry name" value="ZN2_CY6_FUNGAL_1"/>
    <property type="match status" value="1"/>
</dbReference>
<proteinExistence type="predicted"/>
<feature type="compositionally biased region" description="Basic and acidic residues" evidence="2">
    <location>
        <begin position="127"/>
        <end position="136"/>
    </location>
</feature>
<evidence type="ECO:0000256" key="1">
    <source>
        <dbReference type="ARBA" id="ARBA00023242"/>
    </source>
</evidence>
<dbReference type="InterPro" id="IPR036864">
    <property type="entry name" value="Zn2-C6_fun-type_DNA-bd_sf"/>
</dbReference>
<dbReference type="PANTHER" id="PTHR37534">
    <property type="entry name" value="TRANSCRIPTIONAL ACTIVATOR PROTEIN UGA3"/>
    <property type="match status" value="1"/>
</dbReference>
<organism evidence="4 5">
    <name type="scientific">Diplogelasinospora grovesii</name>
    <dbReference type="NCBI Taxonomy" id="303347"/>
    <lineage>
        <taxon>Eukaryota</taxon>
        <taxon>Fungi</taxon>
        <taxon>Dikarya</taxon>
        <taxon>Ascomycota</taxon>
        <taxon>Pezizomycotina</taxon>
        <taxon>Sordariomycetes</taxon>
        <taxon>Sordariomycetidae</taxon>
        <taxon>Sordariales</taxon>
        <taxon>Diplogelasinosporaceae</taxon>
        <taxon>Diplogelasinospora</taxon>
    </lineage>
</organism>
<dbReference type="Pfam" id="PF00172">
    <property type="entry name" value="Zn_clus"/>
    <property type="match status" value="1"/>
</dbReference>
<gene>
    <name evidence="4" type="ORF">QBC46DRAFT_441361</name>
</gene>
<feature type="compositionally biased region" description="Pro residues" evidence="2">
    <location>
        <begin position="458"/>
        <end position="467"/>
    </location>
</feature>
<dbReference type="EMBL" id="MU853835">
    <property type="protein sequence ID" value="KAK3938180.1"/>
    <property type="molecule type" value="Genomic_DNA"/>
</dbReference>
<evidence type="ECO:0000259" key="3">
    <source>
        <dbReference type="PROSITE" id="PS50048"/>
    </source>
</evidence>
<accession>A0AAN6S2M0</accession>
<dbReference type="GO" id="GO:0005634">
    <property type="term" value="C:nucleus"/>
    <property type="evidence" value="ECO:0007669"/>
    <property type="project" value="TreeGrafter"/>
</dbReference>
<comment type="caution">
    <text evidence="4">The sequence shown here is derived from an EMBL/GenBank/DDBJ whole genome shotgun (WGS) entry which is preliminary data.</text>
</comment>
<evidence type="ECO:0000256" key="2">
    <source>
        <dbReference type="SAM" id="MobiDB-lite"/>
    </source>
</evidence>
<dbReference type="GO" id="GO:0045944">
    <property type="term" value="P:positive regulation of transcription by RNA polymerase II"/>
    <property type="evidence" value="ECO:0007669"/>
    <property type="project" value="TreeGrafter"/>
</dbReference>
<evidence type="ECO:0000313" key="5">
    <source>
        <dbReference type="Proteomes" id="UP001303473"/>
    </source>
</evidence>
<protein>
    <recommendedName>
        <fullName evidence="3">Zn(2)-C6 fungal-type domain-containing protein</fullName>
    </recommendedName>
</protein>
<dbReference type="CDD" id="cd00067">
    <property type="entry name" value="GAL4"/>
    <property type="match status" value="1"/>
</dbReference>
<dbReference type="GO" id="GO:0000976">
    <property type="term" value="F:transcription cis-regulatory region binding"/>
    <property type="evidence" value="ECO:0007669"/>
    <property type="project" value="TreeGrafter"/>
</dbReference>
<reference evidence="5" key="1">
    <citation type="journal article" date="2023" name="Mol. Phylogenet. Evol.">
        <title>Genome-scale phylogeny and comparative genomics of the fungal order Sordariales.</title>
        <authorList>
            <person name="Hensen N."/>
            <person name="Bonometti L."/>
            <person name="Westerberg I."/>
            <person name="Brannstrom I.O."/>
            <person name="Guillou S."/>
            <person name="Cros-Aarteil S."/>
            <person name="Calhoun S."/>
            <person name="Haridas S."/>
            <person name="Kuo A."/>
            <person name="Mondo S."/>
            <person name="Pangilinan J."/>
            <person name="Riley R."/>
            <person name="LaButti K."/>
            <person name="Andreopoulos B."/>
            <person name="Lipzen A."/>
            <person name="Chen C."/>
            <person name="Yan M."/>
            <person name="Daum C."/>
            <person name="Ng V."/>
            <person name="Clum A."/>
            <person name="Steindorff A."/>
            <person name="Ohm R.A."/>
            <person name="Martin F."/>
            <person name="Silar P."/>
            <person name="Natvig D.O."/>
            <person name="Lalanne C."/>
            <person name="Gautier V."/>
            <person name="Ament-Velasquez S.L."/>
            <person name="Kruys A."/>
            <person name="Hutchinson M.I."/>
            <person name="Powell A.J."/>
            <person name="Barry K."/>
            <person name="Miller A.N."/>
            <person name="Grigoriev I.V."/>
            <person name="Debuchy R."/>
            <person name="Gladieux P."/>
            <person name="Hiltunen Thoren M."/>
            <person name="Johannesson H."/>
        </authorList>
    </citation>
    <scope>NUCLEOTIDE SEQUENCE [LARGE SCALE GENOMIC DNA]</scope>
    <source>
        <strain evidence="5">CBS 340.73</strain>
    </source>
</reference>
<feature type="region of interest" description="Disordered" evidence="2">
    <location>
        <begin position="456"/>
        <end position="476"/>
    </location>
</feature>
<feature type="region of interest" description="Disordered" evidence="2">
    <location>
        <begin position="93"/>
        <end position="138"/>
    </location>
</feature>
<evidence type="ECO:0000313" key="4">
    <source>
        <dbReference type="EMBL" id="KAK3938180.1"/>
    </source>
</evidence>
<dbReference type="PANTHER" id="PTHR37534:SF4">
    <property type="entry name" value="ZN(II)2CYS6 TRANSCRIPTION FACTOR (EUROFUNG)"/>
    <property type="match status" value="1"/>
</dbReference>
<dbReference type="SUPFAM" id="SSF57701">
    <property type="entry name" value="Zn2/Cys6 DNA-binding domain"/>
    <property type="match status" value="1"/>
</dbReference>
<name>A0AAN6S2M0_9PEZI</name>
<dbReference type="AlphaFoldDB" id="A0AAN6S2M0"/>
<dbReference type="Proteomes" id="UP001303473">
    <property type="component" value="Unassembled WGS sequence"/>
</dbReference>
<feature type="compositionally biased region" description="Polar residues" evidence="2">
    <location>
        <begin position="1"/>
        <end position="17"/>
    </location>
</feature>
<dbReference type="PROSITE" id="PS50048">
    <property type="entry name" value="ZN2_CY6_FUNGAL_2"/>
    <property type="match status" value="1"/>
</dbReference>
<dbReference type="SMART" id="SM00066">
    <property type="entry name" value="GAL4"/>
    <property type="match status" value="1"/>
</dbReference>
<feature type="region of interest" description="Disordered" evidence="2">
    <location>
        <begin position="1"/>
        <end position="27"/>
    </location>
</feature>
<feature type="domain" description="Zn(2)-C6 fungal-type" evidence="3">
    <location>
        <begin position="29"/>
        <end position="59"/>
    </location>
</feature>
<sequence>MDLDYDTSSPQASTGASTAKPRPKRTRTGCLKCRTRRRKCDEGKPQCQRCIDGDFECQYPSGLTFLEKNALDITRFRGPLDETSGRVYPRLQFAEPGASSSREKRVPIAPPTETINRGRTHSASRPPRGEEPREDANPALHLPADSLERQSEQSVWTPMGDGPLSPVGLPSASEPFPVLGPRAVPSNDYETALQVLVSLGNGTGTDNAVASTASPLSQYSRQGLIPSGVNRSPAQRQSFSGTAVRADMQENGARAGAVAGDVTQSAMDLLHLTRNYRYEVAPWANICDMDQSFGMAVLCAAMESRPVLEPLLALSATSLGLQSGMAKPGEPSGHFLESRHTRRSEVESLLVGALSAAQAFIITPPSSWHGLPAGFNLGAMDDQSSLAGLGVKNYALCLLLRLDLAAALVSGTSVSSPNELLFQALPSRNYHTIAGGIFRYAFRSLQLCGRAVNFCSGDPPPPPPPPSSSSSGPAPQLSRAQTWQLVVDELRTWYAERPQSFQPMVELDVEPNPHPSNQALLFPKILFTNGAALLANQLHHTAMMLLLKNKPRTLSLQPRRSPALSALWHARRICGIALHNDRRECWDPSLVASLYVTAQGMTYEPQQREILRLFKRIGDLTGWHLPAECFAAELCRGWEMAGVTA</sequence>
<feature type="compositionally biased region" description="Polar residues" evidence="2">
    <location>
        <begin position="113"/>
        <end position="123"/>
    </location>
</feature>
<keyword evidence="5" id="KW-1185">Reference proteome</keyword>
<dbReference type="GO" id="GO:0008270">
    <property type="term" value="F:zinc ion binding"/>
    <property type="evidence" value="ECO:0007669"/>
    <property type="project" value="InterPro"/>
</dbReference>
<dbReference type="InterPro" id="IPR001138">
    <property type="entry name" value="Zn2Cys6_DnaBD"/>
</dbReference>
<dbReference type="Gene3D" id="4.10.240.10">
    <property type="entry name" value="Zn(2)-C6 fungal-type DNA-binding domain"/>
    <property type="match status" value="1"/>
</dbReference>
<dbReference type="GO" id="GO:0000981">
    <property type="term" value="F:DNA-binding transcription factor activity, RNA polymerase II-specific"/>
    <property type="evidence" value="ECO:0007669"/>
    <property type="project" value="InterPro"/>
</dbReference>